<dbReference type="AlphaFoldDB" id="A0A6N7R144"/>
<evidence type="ECO:0000256" key="14">
    <source>
        <dbReference type="ARBA" id="ARBA00022984"/>
    </source>
</evidence>
<gene>
    <name evidence="20 22" type="primary">murB</name>
    <name evidence="22" type="ORF">GH984_08140</name>
</gene>
<comment type="similarity">
    <text evidence="5 20">Belongs to the MurB family.</text>
</comment>
<dbReference type="SUPFAM" id="SSF56176">
    <property type="entry name" value="FAD-binding/transporter-associated domain-like"/>
    <property type="match status" value="1"/>
</dbReference>
<keyword evidence="17 20" id="KW-0961">Cell wall biogenesis/degradation</keyword>
<dbReference type="Pfam" id="PF02873">
    <property type="entry name" value="MurB_C"/>
    <property type="match status" value="1"/>
</dbReference>
<evidence type="ECO:0000313" key="23">
    <source>
        <dbReference type="Proteomes" id="UP000433788"/>
    </source>
</evidence>
<evidence type="ECO:0000256" key="19">
    <source>
        <dbReference type="ARBA" id="ARBA00048914"/>
    </source>
</evidence>
<comment type="function">
    <text evidence="2 20">Cell wall formation.</text>
</comment>
<feature type="active site" description="Proton donor" evidence="20">
    <location>
        <position position="216"/>
    </location>
</feature>
<evidence type="ECO:0000256" key="6">
    <source>
        <dbReference type="ARBA" id="ARBA00012518"/>
    </source>
</evidence>
<evidence type="ECO:0000313" key="22">
    <source>
        <dbReference type="EMBL" id="MRH78674.1"/>
    </source>
</evidence>
<dbReference type="Gene3D" id="3.30.43.10">
    <property type="entry name" value="Uridine Diphospho-n-acetylenolpyruvylglucosamine Reductase, domain 2"/>
    <property type="match status" value="1"/>
</dbReference>
<dbReference type="GO" id="GO:0071555">
    <property type="term" value="P:cell wall organization"/>
    <property type="evidence" value="ECO:0007669"/>
    <property type="project" value="UniProtKB-KW"/>
</dbReference>
<evidence type="ECO:0000256" key="8">
    <source>
        <dbReference type="ARBA" id="ARBA00022490"/>
    </source>
</evidence>
<keyword evidence="15 20" id="KW-0560">Oxidoreductase</keyword>
<evidence type="ECO:0000259" key="21">
    <source>
        <dbReference type="PROSITE" id="PS51387"/>
    </source>
</evidence>
<dbReference type="PROSITE" id="PS51387">
    <property type="entry name" value="FAD_PCMH"/>
    <property type="match status" value="1"/>
</dbReference>
<evidence type="ECO:0000256" key="3">
    <source>
        <dbReference type="ARBA" id="ARBA00004496"/>
    </source>
</evidence>
<organism evidence="22 23">
    <name type="scientific">Spiribacter salilacus</name>
    <dbReference type="NCBI Taxonomy" id="2664894"/>
    <lineage>
        <taxon>Bacteria</taxon>
        <taxon>Pseudomonadati</taxon>
        <taxon>Pseudomonadota</taxon>
        <taxon>Gammaproteobacteria</taxon>
        <taxon>Chromatiales</taxon>
        <taxon>Ectothiorhodospiraceae</taxon>
        <taxon>Spiribacter</taxon>
    </lineage>
</organism>
<dbReference type="InterPro" id="IPR016169">
    <property type="entry name" value="FAD-bd_PCMH_sub2"/>
</dbReference>
<dbReference type="GO" id="GO:0009252">
    <property type="term" value="P:peptidoglycan biosynthetic process"/>
    <property type="evidence" value="ECO:0007669"/>
    <property type="project" value="UniProtKB-UniRule"/>
</dbReference>
<proteinExistence type="inferred from homology"/>
<dbReference type="InterPro" id="IPR036635">
    <property type="entry name" value="MurB_C_sf"/>
</dbReference>
<dbReference type="NCBIfam" id="TIGR00179">
    <property type="entry name" value="murB"/>
    <property type="match status" value="1"/>
</dbReference>
<comment type="subcellular location">
    <subcellularLocation>
        <location evidence="3 20">Cytoplasm</location>
    </subcellularLocation>
</comment>
<evidence type="ECO:0000256" key="1">
    <source>
        <dbReference type="ARBA" id="ARBA00001974"/>
    </source>
</evidence>
<evidence type="ECO:0000256" key="10">
    <source>
        <dbReference type="ARBA" id="ARBA00022630"/>
    </source>
</evidence>
<evidence type="ECO:0000256" key="9">
    <source>
        <dbReference type="ARBA" id="ARBA00022618"/>
    </source>
</evidence>
<keyword evidence="23" id="KW-1185">Reference proteome</keyword>
<dbReference type="GO" id="GO:0071949">
    <property type="term" value="F:FAD binding"/>
    <property type="evidence" value="ECO:0007669"/>
    <property type="project" value="InterPro"/>
</dbReference>
<evidence type="ECO:0000256" key="4">
    <source>
        <dbReference type="ARBA" id="ARBA00004752"/>
    </source>
</evidence>
<accession>A0A6N7R144</accession>
<dbReference type="InterPro" id="IPR003170">
    <property type="entry name" value="MurB"/>
</dbReference>
<evidence type="ECO:0000256" key="12">
    <source>
        <dbReference type="ARBA" id="ARBA00022857"/>
    </source>
</evidence>
<dbReference type="GO" id="GO:0008762">
    <property type="term" value="F:UDP-N-acetylmuramate dehydrogenase activity"/>
    <property type="evidence" value="ECO:0007669"/>
    <property type="project" value="UniProtKB-UniRule"/>
</dbReference>
<sequence>MTALRGRLQRNVSLDRLTSWRVGGLAERVYEPADVDDLSAFLMSTEAVDPLLWLGLGSNVLIRDGGFHGSVIRLHRGLANIVDLGNGRIRVDAGVPCARVAKWCGQQGLIGAEFMAGIPGTVGGALAMNAGAWGGETWPLVESVEVMNRGGQRQERLPQDYQVGYREVTGYDNEWFTAATLRLTPGGDPDALQAKVRGLLAERAERQPTGIASGGSVFRNPPGDYAARLIEAVGLKGTARGGARISEKHANFIVNEGQASAADIEALIALAKQAVKAQFDIELEPEVRIIGEVGYVH</sequence>
<dbReference type="InterPro" id="IPR016167">
    <property type="entry name" value="FAD-bd_PCMH_sub1"/>
</dbReference>
<comment type="cofactor">
    <cofactor evidence="1 20">
        <name>FAD</name>
        <dbReference type="ChEBI" id="CHEBI:57692"/>
    </cofactor>
</comment>
<comment type="catalytic activity">
    <reaction evidence="19 20">
        <text>UDP-N-acetyl-alpha-D-muramate + NADP(+) = UDP-N-acetyl-3-O-(1-carboxyvinyl)-alpha-D-glucosamine + NADPH + H(+)</text>
        <dbReference type="Rhea" id="RHEA:12248"/>
        <dbReference type="ChEBI" id="CHEBI:15378"/>
        <dbReference type="ChEBI" id="CHEBI:57783"/>
        <dbReference type="ChEBI" id="CHEBI:58349"/>
        <dbReference type="ChEBI" id="CHEBI:68483"/>
        <dbReference type="ChEBI" id="CHEBI:70757"/>
        <dbReference type="EC" id="1.3.1.98"/>
    </reaction>
</comment>
<evidence type="ECO:0000256" key="7">
    <source>
        <dbReference type="ARBA" id="ARBA00015188"/>
    </source>
</evidence>
<dbReference type="GO" id="GO:0005829">
    <property type="term" value="C:cytosol"/>
    <property type="evidence" value="ECO:0007669"/>
    <property type="project" value="TreeGrafter"/>
</dbReference>
<keyword evidence="14 20" id="KW-0573">Peptidoglycan synthesis</keyword>
<dbReference type="PANTHER" id="PTHR21071:SF4">
    <property type="entry name" value="UDP-N-ACETYLENOLPYRUVOYLGLUCOSAMINE REDUCTASE"/>
    <property type="match status" value="1"/>
</dbReference>
<comment type="pathway">
    <text evidence="4 20">Cell wall biogenesis; peptidoglycan biosynthesis.</text>
</comment>
<keyword evidence="16 20" id="KW-0131">Cell cycle</keyword>
<dbReference type="NCBIfam" id="NF010480">
    <property type="entry name" value="PRK13905.1"/>
    <property type="match status" value="1"/>
</dbReference>
<dbReference type="Pfam" id="PF01565">
    <property type="entry name" value="FAD_binding_4"/>
    <property type="match status" value="1"/>
</dbReference>
<dbReference type="InterPro" id="IPR011601">
    <property type="entry name" value="MurB_C"/>
</dbReference>
<evidence type="ECO:0000256" key="13">
    <source>
        <dbReference type="ARBA" id="ARBA00022960"/>
    </source>
</evidence>
<dbReference type="UniPathway" id="UPA00219"/>
<dbReference type="InterPro" id="IPR006094">
    <property type="entry name" value="Oxid_FAD_bind_N"/>
</dbReference>
<dbReference type="Gene3D" id="3.90.78.10">
    <property type="entry name" value="UDP-N-acetylenolpyruvoylglucosamine reductase, C-terminal domain"/>
    <property type="match status" value="1"/>
</dbReference>
<keyword evidence="8 20" id="KW-0963">Cytoplasm</keyword>
<evidence type="ECO:0000256" key="2">
    <source>
        <dbReference type="ARBA" id="ARBA00003921"/>
    </source>
</evidence>
<protein>
    <recommendedName>
        <fullName evidence="7 20">UDP-N-acetylenolpyruvoylglucosamine reductase</fullName>
        <ecNumber evidence="6 20">1.3.1.98</ecNumber>
    </recommendedName>
    <alternativeName>
        <fullName evidence="18 20">UDP-N-acetylmuramate dehydrogenase</fullName>
    </alternativeName>
</protein>
<feature type="active site" evidence="20">
    <location>
        <position position="166"/>
    </location>
</feature>
<dbReference type="RefSeq" id="WP_153719716.1">
    <property type="nucleotide sequence ID" value="NZ_WJPP01000004.1"/>
</dbReference>
<dbReference type="Proteomes" id="UP000433788">
    <property type="component" value="Unassembled WGS sequence"/>
</dbReference>
<dbReference type="PANTHER" id="PTHR21071">
    <property type="entry name" value="UDP-N-ACETYLENOLPYRUVOYLGLUCOSAMINE REDUCTASE"/>
    <property type="match status" value="1"/>
</dbReference>
<evidence type="ECO:0000256" key="16">
    <source>
        <dbReference type="ARBA" id="ARBA00023306"/>
    </source>
</evidence>
<keyword evidence="12 20" id="KW-0521">NADP</keyword>
<dbReference type="InterPro" id="IPR016166">
    <property type="entry name" value="FAD-bd_PCMH"/>
</dbReference>
<dbReference type="EC" id="1.3.1.98" evidence="6 20"/>
<dbReference type="GO" id="GO:0051301">
    <property type="term" value="P:cell division"/>
    <property type="evidence" value="ECO:0007669"/>
    <property type="project" value="UniProtKB-KW"/>
</dbReference>
<reference evidence="22 23" key="1">
    <citation type="submission" date="2019-11" db="EMBL/GenBank/DDBJ databases">
        <authorList>
            <person name="Zhang X.Y."/>
        </authorList>
    </citation>
    <scope>NUCLEOTIDE SEQUENCE [LARGE SCALE GENOMIC DNA]</scope>
    <source>
        <strain evidence="22 23">C176</strain>
    </source>
</reference>
<keyword evidence="9 20" id="KW-0132">Cell division</keyword>
<dbReference type="GO" id="GO:0008360">
    <property type="term" value="P:regulation of cell shape"/>
    <property type="evidence" value="ECO:0007669"/>
    <property type="project" value="UniProtKB-KW"/>
</dbReference>
<evidence type="ECO:0000256" key="20">
    <source>
        <dbReference type="HAMAP-Rule" id="MF_00037"/>
    </source>
</evidence>
<keyword evidence="13 20" id="KW-0133">Cell shape</keyword>
<name>A0A6N7R144_9GAMM</name>
<dbReference type="HAMAP" id="MF_00037">
    <property type="entry name" value="MurB"/>
    <property type="match status" value="1"/>
</dbReference>
<dbReference type="InterPro" id="IPR036318">
    <property type="entry name" value="FAD-bd_PCMH-like_sf"/>
</dbReference>
<dbReference type="Gene3D" id="3.30.465.10">
    <property type="match status" value="1"/>
</dbReference>
<comment type="caution">
    <text evidence="22">The sequence shown here is derived from an EMBL/GenBank/DDBJ whole genome shotgun (WGS) entry which is preliminary data.</text>
</comment>
<dbReference type="EMBL" id="WJPP01000004">
    <property type="protein sequence ID" value="MRH78674.1"/>
    <property type="molecule type" value="Genomic_DNA"/>
</dbReference>
<evidence type="ECO:0000256" key="11">
    <source>
        <dbReference type="ARBA" id="ARBA00022827"/>
    </source>
</evidence>
<feature type="domain" description="FAD-binding PCMH-type" evidence="21">
    <location>
        <begin position="22"/>
        <end position="186"/>
    </location>
</feature>
<keyword evidence="10 20" id="KW-0285">Flavoprotein</keyword>
<feature type="active site" evidence="20">
    <location>
        <position position="286"/>
    </location>
</feature>
<keyword evidence="11 20" id="KW-0274">FAD</keyword>
<dbReference type="SUPFAM" id="SSF56194">
    <property type="entry name" value="Uridine diphospho-N-Acetylenolpyruvylglucosamine reductase, MurB, C-terminal domain"/>
    <property type="match status" value="1"/>
</dbReference>
<evidence type="ECO:0000256" key="5">
    <source>
        <dbReference type="ARBA" id="ARBA00010485"/>
    </source>
</evidence>
<evidence type="ECO:0000256" key="17">
    <source>
        <dbReference type="ARBA" id="ARBA00023316"/>
    </source>
</evidence>
<evidence type="ECO:0000256" key="15">
    <source>
        <dbReference type="ARBA" id="ARBA00023002"/>
    </source>
</evidence>
<evidence type="ECO:0000256" key="18">
    <source>
        <dbReference type="ARBA" id="ARBA00031026"/>
    </source>
</evidence>